<dbReference type="Proteomes" id="UP000299102">
    <property type="component" value="Unassembled WGS sequence"/>
</dbReference>
<evidence type="ECO:0000313" key="3">
    <source>
        <dbReference type="Proteomes" id="UP000299102"/>
    </source>
</evidence>
<comment type="caution">
    <text evidence="2">The sequence shown here is derived from an EMBL/GenBank/DDBJ whole genome shotgun (WGS) entry which is preliminary data.</text>
</comment>
<feature type="region of interest" description="Disordered" evidence="1">
    <location>
        <begin position="94"/>
        <end position="113"/>
    </location>
</feature>
<name>A0A4C1Y5L0_EUMVA</name>
<accession>A0A4C1Y5L0</accession>
<feature type="compositionally biased region" description="Basic residues" evidence="1">
    <location>
        <begin position="7"/>
        <end position="20"/>
    </location>
</feature>
<dbReference type="AlphaFoldDB" id="A0A4C1Y5L0"/>
<gene>
    <name evidence="2" type="ORF">EVAR_17991_1</name>
</gene>
<protein>
    <submittedName>
        <fullName evidence="2">Uncharacterized protein</fullName>
    </submittedName>
</protein>
<feature type="region of interest" description="Disordered" evidence="1">
    <location>
        <begin position="1"/>
        <end position="40"/>
    </location>
</feature>
<keyword evidence="3" id="KW-1185">Reference proteome</keyword>
<proteinExistence type="predicted"/>
<reference evidence="2 3" key="1">
    <citation type="journal article" date="2019" name="Commun. Biol.">
        <title>The bagworm genome reveals a unique fibroin gene that provides high tensile strength.</title>
        <authorList>
            <person name="Kono N."/>
            <person name="Nakamura H."/>
            <person name="Ohtoshi R."/>
            <person name="Tomita M."/>
            <person name="Numata K."/>
            <person name="Arakawa K."/>
        </authorList>
    </citation>
    <scope>NUCLEOTIDE SEQUENCE [LARGE SCALE GENOMIC DNA]</scope>
</reference>
<evidence type="ECO:0000313" key="2">
    <source>
        <dbReference type="EMBL" id="GBP71198.1"/>
    </source>
</evidence>
<dbReference type="EMBL" id="BGZK01001100">
    <property type="protein sequence ID" value="GBP71198.1"/>
    <property type="molecule type" value="Genomic_DNA"/>
</dbReference>
<sequence length="206" mass="22851">MRNSNQNRKRRSSLKAKKGVRSNLSVRPGSEVRAWSESGSSVVLRPESRTEWELIAKSRDNGRSSPATAGRVPARTYAYLCVCTPWKKRRRQGVSAEATPSAGHAPRKAAERETARKHYSCPAFFPLIGSPHLPDIIINYGSWRPTASATRATPRLRRGYGVVVRGNDLSVRMSYPGAPSCAGSDLRDPTTYVSVLSETIQKRRRN</sequence>
<evidence type="ECO:0000256" key="1">
    <source>
        <dbReference type="SAM" id="MobiDB-lite"/>
    </source>
</evidence>
<organism evidence="2 3">
    <name type="scientific">Eumeta variegata</name>
    <name type="common">Bagworm moth</name>
    <name type="synonym">Eumeta japonica</name>
    <dbReference type="NCBI Taxonomy" id="151549"/>
    <lineage>
        <taxon>Eukaryota</taxon>
        <taxon>Metazoa</taxon>
        <taxon>Ecdysozoa</taxon>
        <taxon>Arthropoda</taxon>
        <taxon>Hexapoda</taxon>
        <taxon>Insecta</taxon>
        <taxon>Pterygota</taxon>
        <taxon>Neoptera</taxon>
        <taxon>Endopterygota</taxon>
        <taxon>Lepidoptera</taxon>
        <taxon>Glossata</taxon>
        <taxon>Ditrysia</taxon>
        <taxon>Tineoidea</taxon>
        <taxon>Psychidae</taxon>
        <taxon>Oiketicinae</taxon>
        <taxon>Eumeta</taxon>
    </lineage>
</organism>